<evidence type="ECO:0000313" key="3">
    <source>
        <dbReference type="Proteomes" id="UP001164746"/>
    </source>
</evidence>
<name>A0ABY7FDC1_MYAAR</name>
<dbReference type="Gene3D" id="3.40.830.10">
    <property type="entry name" value="LigB-like"/>
    <property type="match status" value="2"/>
</dbReference>
<keyword evidence="3" id="KW-1185">Reference proteome</keyword>
<proteinExistence type="inferred from homology"/>
<dbReference type="NCBIfam" id="TIGR04336">
    <property type="entry name" value="AmmeMemoSam_B"/>
    <property type="match status" value="1"/>
</dbReference>
<dbReference type="PANTHER" id="PTHR11060">
    <property type="entry name" value="PROTEIN MEMO1"/>
    <property type="match status" value="1"/>
</dbReference>
<evidence type="ECO:0000313" key="2">
    <source>
        <dbReference type="EMBL" id="WAR19032.1"/>
    </source>
</evidence>
<dbReference type="Pfam" id="PF01875">
    <property type="entry name" value="Memo"/>
    <property type="match status" value="2"/>
</dbReference>
<organism evidence="2 3">
    <name type="scientific">Mya arenaria</name>
    <name type="common">Soft-shell clam</name>
    <dbReference type="NCBI Taxonomy" id="6604"/>
    <lineage>
        <taxon>Eukaryota</taxon>
        <taxon>Metazoa</taxon>
        <taxon>Spiralia</taxon>
        <taxon>Lophotrochozoa</taxon>
        <taxon>Mollusca</taxon>
        <taxon>Bivalvia</taxon>
        <taxon>Autobranchia</taxon>
        <taxon>Heteroconchia</taxon>
        <taxon>Euheterodonta</taxon>
        <taxon>Imparidentia</taxon>
        <taxon>Neoheterodontei</taxon>
        <taxon>Myida</taxon>
        <taxon>Myoidea</taxon>
        <taxon>Myidae</taxon>
        <taxon>Mya</taxon>
    </lineage>
</organism>
<comment type="similarity">
    <text evidence="1">Belongs to the MEMO1 family.</text>
</comment>
<gene>
    <name evidence="2" type="ORF">MAR_000870</name>
</gene>
<reference evidence="2" key="1">
    <citation type="submission" date="2022-11" db="EMBL/GenBank/DDBJ databases">
        <title>Centuries of genome instability and evolution in soft-shell clam transmissible cancer (bioRxiv).</title>
        <authorList>
            <person name="Hart S.F.M."/>
            <person name="Yonemitsu M.A."/>
            <person name="Giersch R.M."/>
            <person name="Beal B.F."/>
            <person name="Arriagada G."/>
            <person name="Davis B.W."/>
            <person name="Ostrander E.A."/>
            <person name="Goff S.P."/>
            <person name="Metzger M.J."/>
        </authorList>
    </citation>
    <scope>NUCLEOTIDE SEQUENCE</scope>
    <source>
        <strain evidence="2">MELC-2E11</strain>
        <tissue evidence="2">Siphon/mantle</tissue>
    </source>
</reference>
<sequence length="214" mass="24155">MKTNHAGYSYCGACGAHAYRQMDPSKIKRVFILGPSHHVRLGGCALTSTEKYKTPLYDLIIDTKINEELYGTGKFETMSITTDEDEHSIEMQLPYIAKAMESKKGNFTVVPVLVGSLNQDKESMYGKIFAKYLADPDNFFGMDKIERLDSGGFSDYLKQYQNTICGRHPIGVFLHTIDALRAVGNGFRVSFKFLKYSQSSKCSNTRRRLESVTR</sequence>
<dbReference type="EMBL" id="CP111022">
    <property type="protein sequence ID" value="WAR19032.1"/>
    <property type="molecule type" value="Genomic_DNA"/>
</dbReference>
<dbReference type="PANTHER" id="PTHR11060:SF0">
    <property type="entry name" value="PROTEIN MEMO1"/>
    <property type="match status" value="1"/>
</dbReference>
<dbReference type="CDD" id="cd07361">
    <property type="entry name" value="MEMO_like"/>
    <property type="match status" value="1"/>
</dbReference>
<protein>
    <submittedName>
        <fullName evidence="2">MEMO1-like protein</fullName>
    </submittedName>
</protein>
<dbReference type="Proteomes" id="UP001164746">
    <property type="component" value="Chromosome 11"/>
</dbReference>
<accession>A0ABY7FDC1</accession>
<evidence type="ECO:0000256" key="1">
    <source>
        <dbReference type="ARBA" id="ARBA00006315"/>
    </source>
</evidence>
<dbReference type="InterPro" id="IPR002737">
    <property type="entry name" value="MEMO1_fam"/>
</dbReference>